<sequence length="357" mass="40143">MRKYPHTSPHKNSRKKHHKNTLDFLLTDFAMNFLTGIKKSIGTQALYYDDNDVNMIDVPVSGCEGDYILSAAELKRYFGVKAARMGKLPEYLIVPRLNSTWNSSRSESTSRSWWDITGEVVAYKPLAWVPIVREKGTIPYNHFETEYEKNSTTIETSDIYGHFEASFTMSIGGSWKAVKAEVSTTTKVEANYKKFTEVKEEIRQKGTIGDVVIKEIILGMALRVQRVYEHSVHLHLNDEAKGNSLTWDGPLSWGDLWVASNALPNVEFLQFHPMSMTGTGHSSSLFLQALPVFNAERHLDNLHLVLSCKSWTDWYVYNGGVKTAYAIGAGRTETLPVPGKQPLVTFIAAGNRSGVEQ</sequence>
<organism evidence="1 2">
    <name type="scientific">Linnemannia hyalina</name>
    <dbReference type="NCBI Taxonomy" id="64524"/>
    <lineage>
        <taxon>Eukaryota</taxon>
        <taxon>Fungi</taxon>
        <taxon>Fungi incertae sedis</taxon>
        <taxon>Mucoromycota</taxon>
        <taxon>Mortierellomycotina</taxon>
        <taxon>Mortierellomycetes</taxon>
        <taxon>Mortierellales</taxon>
        <taxon>Mortierellaceae</taxon>
        <taxon>Linnemannia</taxon>
    </lineage>
</organism>
<proteinExistence type="predicted"/>
<dbReference type="EMBL" id="JAHRHY010000029">
    <property type="protein sequence ID" value="KAG9060881.1"/>
    <property type="molecule type" value="Genomic_DNA"/>
</dbReference>
<keyword evidence="2" id="KW-1185">Reference proteome</keyword>
<dbReference type="Proteomes" id="UP000707451">
    <property type="component" value="Unassembled WGS sequence"/>
</dbReference>
<name>A0A9P8BMM5_9FUNG</name>
<gene>
    <name evidence="1" type="ORF">KI688_007950</name>
</gene>
<evidence type="ECO:0000313" key="2">
    <source>
        <dbReference type="Proteomes" id="UP000707451"/>
    </source>
</evidence>
<reference evidence="1" key="1">
    <citation type="submission" date="2021-06" db="EMBL/GenBank/DDBJ databases">
        <title>Genome Sequence of Mortierella hyaline Strain SCG-10, a Cold-Adapted, Nitrate-Reducing Fungus Isolated from Soil in Minnesota, USA.</title>
        <authorList>
            <person name="Aldossari N."/>
        </authorList>
    </citation>
    <scope>NUCLEOTIDE SEQUENCE</scope>
    <source>
        <strain evidence="1">SCG-10</strain>
    </source>
</reference>
<protein>
    <submittedName>
        <fullName evidence="1">Uncharacterized protein</fullName>
    </submittedName>
</protein>
<dbReference type="AlphaFoldDB" id="A0A9P8BMM5"/>
<accession>A0A9P8BMM5</accession>
<evidence type="ECO:0000313" key="1">
    <source>
        <dbReference type="EMBL" id="KAG9060881.1"/>
    </source>
</evidence>
<comment type="caution">
    <text evidence="1">The sequence shown here is derived from an EMBL/GenBank/DDBJ whole genome shotgun (WGS) entry which is preliminary data.</text>
</comment>
<dbReference type="OrthoDB" id="4540679at2759"/>